<comment type="similarity">
    <text evidence="5">Belongs to the eukaryotic NMN adenylyltransferase family.</text>
</comment>
<feature type="region of interest" description="Disordered" evidence="21">
    <location>
        <begin position="475"/>
        <end position="514"/>
    </location>
</feature>
<dbReference type="KEGG" id="dqu:106747775"/>
<feature type="compositionally biased region" description="Basic and acidic residues" evidence="21">
    <location>
        <begin position="1294"/>
        <end position="1313"/>
    </location>
</feature>
<protein>
    <recommendedName>
        <fullName evidence="17">Nicotinamide/nicotinic acid mononucleotide adenylyltransferase 3</fullName>
        <ecNumber evidence="8">2.7.7.1</ecNumber>
        <ecNumber evidence="7">2.7.7.18</ecNumber>
    </recommendedName>
    <alternativeName>
        <fullName evidence="18">Nicotinamide-nucleotide adenylyltransferase 3</fullName>
    </alternativeName>
    <alternativeName>
        <fullName evidence="19">Nicotinate-nucleotide adenylyltransferase 3</fullName>
    </alternativeName>
</protein>
<evidence type="ECO:0000256" key="21">
    <source>
        <dbReference type="SAM" id="MobiDB-lite"/>
    </source>
</evidence>
<comment type="pathway">
    <text evidence="3">Cofactor biosynthesis; NAD(+) biosynthesis; NAD(+) from nicotinamide D-ribonucleotide: step 1/1.</text>
</comment>
<dbReference type="InterPro" id="IPR045094">
    <property type="entry name" value="NMNAT_euk"/>
</dbReference>
<keyword evidence="13" id="KW-0067">ATP-binding</keyword>
<comment type="subunit">
    <text evidence="6">Homotetramer.</text>
</comment>
<feature type="region of interest" description="Disordered" evidence="21">
    <location>
        <begin position="1287"/>
        <end position="1313"/>
    </location>
</feature>
<dbReference type="EC" id="2.7.7.18" evidence="7"/>
<reference evidence="24" key="1">
    <citation type="submission" date="2025-08" db="UniProtKB">
        <authorList>
            <consortium name="RefSeq"/>
        </authorList>
    </citation>
    <scope>IDENTIFICATION</scope>
</reference>
<dbReference type="GO" id="GO:0005759">
    <property type="term" value="C:mitochondrial matrix"/>
    <property type="evidence" value="ECO:0007669"/>
    <property type="project" value="UniProtKB-ARBA"/>
</dbReference>
<accession>A0A6P3XRL4</accession>
<feature type="region of interest" description="Disordered" evidence="21">
    <location>
        <begin position="848"/>
        <end position="894"/>
    </location>
</feature>
<evidence type="ECO:0000256" key="18">
    <source>
        <dbReference type="ARBA" id="ARBA00075132"/>
    </source>
</evidence>
<gene>
    <name evidence="24" type="primary">LOC106747775</name>
</gene>
<dbReference type="Pfam" id="PF01467">
    <property type="entry name" value="CTP_transf_like"/>
    <property type="match status" value="1"/>
</dbReference>
<dbReference type="GO" id="GO:0009435">
    <property type="term" value="P:NAD+ biosynthetic process"/>
    <property type="evidence" value="ECO:0007669"/>
    <property type="project" value="UniProtKB-UniPathway"/>
</dbReference>
<feature type="compositionally biased region" description="Basic and acidic residues" evidence="21">
    <location>
        <begin position="1024"/>
        <end position="1038"/>
    </location>
</feature>
<evidence type="ECO:0000256" key="3">
    <source>
        <dbReference type="ARBA" id="ARBA00004658"/>
    </source>
</evidence>
<dbReference type="UniPathway" id="UPA00253">
    <property type="reaction ID" value="UER00332"/>
</dbReference>
<feature type="compositionally biased region" description="Polar residues" evidence="21">
    <location>
        <begin position="504"/>
        <end position="514"/>
    </location>
</feature>
<dbReference type="CDD" id="cd09286">
    <property type="entry name" value="NMNAT_Eukarya"/>
    <property type="match status" value="1"/>
</dbReference>
<dbReference type="Gene3D" id="3.40.50.620">
    <property type="entry name" value="HUPs"/>
    <property type="match status" value="1"/>
</dbReference>
<sequence length="1476" mass="164594">MAPTRVILMSCGSYNPPTNMHLRMFEIARDHLHRMGTHIVVGGVISPVHDAYAKKELASATHRCEMLRLALQNNDWIRLSTWETSQNCWTKTRLCLQHHQNLLNSMLSNSNDIKHHMQIEDIEWIPENVRNSSDNTPIQIKLLCGADLLESFGICGLWLEDDIDAIVGEHGLVVITREGSNPNKFIYDSDILSKHMHNICIVTEWIPNEVSSTRIRRALKRSESVRYLVQDSVIDYIYKNEIYDTKTADVTIKLELPSPNANNYLHIEPRYLNAFLTPSPTDVTMGSPSPIEIMSAASVDVPDAVLCRNLQNVVGAAEAREQFISALTADNGNIKHVASRAAYPGQAKQIVVASENGVVRILDEVGGPLDEPAAKLRQPGPSTSGESALKRDRRSSKGKIHVGQWEALSDFSSDTSGVDLDRAVNEIVANSNELTLEEGSDRSTVGGELGPEIVDLGSSGDCRVIVNIQPVASSEVASESAVRGKNTQREADISLGSSDDREVMTQSDQSSSSELRLRECCWPTRGHAVVGGGEIIQIGESGANESRRIVDKGEQGSALILESDGSNEEINSRKELVNVEADLVHMDGVVKVQPGHLSHSIVAEKEDHNLRIGKAKLDVRKNSYEYLDDKEVGALSPESILKNYDVFDDRGTGSRKETADFELDKTKNSEIKASPLNISMTSLDGRHECALSDFSVDKEDYRLSQYGSEEDEEDEDEFLFSAKLSLTDGQRENAIDDDSANDSKIGANVQVVSSTIVRKSHENASKGITTKETDEEARFVEERSPLQSEEDRMIDVGKSKQTEEAFKMRGTDKENQMQKGSELDAHSLEKRTISCDSNSEIDGKYLKSIVNSRKSPRKVKDGQMTELKEPKNRQSEVLQNSPMERKGSGKVKQSEITEAGAGIENKDQIINDQKIYCSGEVFQNSLRSASTKTKSSMKVRGHHTGENDREFKDQSKYVSDRETGKVSQKLSTSAKSPKKLREKQIYHKSGEMKDYDRAINDRVISQLEEVFQNSVKKPSTKTVESPKKISEIHVETKEQNLPVHRSADNRQAGEEVTQHSSKISFTESPRKTQKDAKANDKKTVDDNTKQNFNEIKDVYTRKVRRYNVPLQGSLDSMIVSDESFAPKPKKDDTFSKKSKSYESIKRIQEVFLGTPGKMSSSSQLDIPDEFCSICCYMNEITFRTEEEISSPNQETFYTLRSTCSSLADDDDSTECDICGSLNQQESEGKIVMDSAHGEIPCELCRICGEMDGSYDQNTMIPADRYAFRLVEPNQDDDDSFEIENCGFQSGTESADDRSRVSEKESIKESDRSKSRSLFIHGSSMVRDQPRELYFIPKDEIAILTSGTRKVGRKGSLFRKKEELNVRDNRRYSSVDSLQLAKMSAKTADKALKVAKNPTLVASADNLRISRRSKSLQRSADDVGRRSSLTDNLEGLARKEEDATQAVQKPNARDKEAVKMILTQHGIKIISEKETAL</sequence>
<evidence type="ECO:0000256" key="15">
    <source>
        <dbReference type="ARBA" id="ARBA00023128"/>
    </source>
</evidence>
<feature type="compositionally biased region" description="Basic and acidic residues" evidence="21">
    <location>
        <begin position="883"/>
        <end position="894"/>
    </location>
</feature>
<evidence type="ECO:0000256" key="16">
    <source>
        <dbReference type="ARBA" id="ARBA00048721"/>
    </source>
</evidence>
<feature type="compositionally biased region" description="Basic and acidic residues" evidence="21">
    <location>
        <begin position="982"/>
        <end position="993"/>
    </location>
</feature>
<dbReference type="SUPFAM" id="SSF52374">
    <property type="entry name" value="Nucleotidylyl transferase"/>
    <property type="match status" value="1"/>
</dbReference>
<dbReference type="GO" id="GO:0000309">
    <property type="term" value="F:nicotinamide-nucleotide adenylyltransferase activity"/>
    <property type="evidence" value="ECO:0007669"/>
    <property type="project" value="UniProtKB-EC"/>
</dbReference>
<dbReference type="EC" id="2.7.7.1" evidence="8"/>
<evidence type="ECO:0000256" key="8">
    <source>
        <dbReference type="ARBA" id="ARBA00012390"/>
    </source>
</evidence>
<name>A0A6P3XRL4_DINQU</name>
<feature type="compositionally biased region" description="Basic and acidic residues" evidence="21">
    <location>
        <begin position="1068"/>
        <end position="1086"/>
    </location>
</feature>
<dbReference type="NCBIfam" id="TIGR00482">
    <property type="entry name" value="nicotinate (nicotinamide) nucleotide adenylyltransferase"/>
    <property type="match status" value="1"/>
</dbReference>
<keyword evidence="10" id="KW-0808">Transferase</keyword>
<keyword evidence="9" id="KW-0662">Pyridine nucleotide biosynthesis</keyword>
<dbReference type="RefSeq" id="XP_014481145.1">
    <property type="nucleotide sequence ID" value="XM_014625659.1"/>
</dbReference>
<feature type="compositionally biased region" description="Basic and acidic residues" evidence="21">
    <location>
        <begin position="858"/>
        <end position="874"/>
    </location>
</feature>
<feature type="compositionally biased region" description="Basic residues" evidence="21">
    <location>
        <begin position="391"/>
        <end position="400"/>
    </location>
</feature>
<dbReference type="GO" id="GO:0004515">
    <property type="term" value="F:nicotinate-nucleotide adenylyltransferase activity"/>
    <property type="evidence" value="ECO:0007669"/>
    <property type="project" value="UniProtKB-EC"/>
</dbReference>
<keyword evidence="12" id="KW-0547">Nucleotide-binding</keyword>
<evidence type="ECO:0000256" key="4">
    <source>
        <dbReference type="ARBA" id="ARBA00005019"/>
    </source>
</evidence>
<evidence type="ECO:0000256" key="11">
    <source>
        <dbReference type="ARBA" id="ARBA00022695"/>
    </source>
</evidence>
<dbReference type="PANTHER" id="PTHR12039:SF0">
    <property type="entry name" value="NICOTINAMIDE-NUCLEOTIDE ADENYLYLTRANSFERASE"/>
    <property type="match status" value="1"/>
</dbReference>
<feature type="compositionally biased region" description="Polar residues" evidence="21">
    <location>
        <begin position="1013"/>
        <end position="1023"/>
    </location>
</feature>
<dbReference type="GeneID" id="106747775"/>
<evidence type="ECO:0000256" key="1">
    <source>
        <dbReference type="ARBA" id="ARBA00001946"/>
    </source>
</evidence>
<comment type="function">
    <text evidence="20">Catalyzes the formation of NAD(+) from nicotinamide mononucleotide (NMN) and ATP. Can also use the deamidated form; nicotinic acid mononucleotide (NaMN) as substrate with the same efficiency. Can use triazofurin monophosphate (TrMP) as substrate. Can also use GTP and ITP as nucleotide donors. Also catalyzes the reverse reaction, i.e. the pyrophosphorolytic cleavage of NAD(+). For the pyrophosphorolytic activity, can use NAD(+), NADH, NaAD, nicotinic acid adenine dinucleotide phosphate (NHD), nicotinamide guanine dinucleotide (NGD) as substrates. Fails to cleave phosphorylated dinucleotides NADP(+), NADPH and NaADP(+). Protects against axonal degeneration following injury. May be involved in the maintenance of axonal integrity. Also functions as a stress-response chaperone protein that prevents toxic aggregation of proteins; this function may be independent of its NAD(+) synthesis activity.</text>
</comment>
<dbReference type="FunFam" id="3.40.50.620:FF:000221">
    <property type="entry name" value="Nicotinamide/nicotinic acid mononucleotide adenylyltransferase 3"/>
    <property type="match status" value="1"/>
</dbReference>
<feature type="domain" description="Cytidyltransferase-like" evidence="22">
    <location>
        <begin position="11"/>
        <end position="217"/>
    </location>
</feature>
<dbReference type="InterPro" id="IPR051182">
    <property type="entry name" value="Euk_NMN_adenylyltrnsfrase"/>
</dbReference>
<proteinExistence type="inferred from homology"/>
<feature type="region of interest" description="Disordered" evidence="21">
    <location>
        <begin position="1013"/>
        <end position="1086"/>
    </location>
</feature>
<evidence type="ECO:0000256" key="5">
    <source>
        <dbReference type="ARBA" id="ARBA00007064"/>
    </source>
</evidence>
<keyword evidence="14" id="KW-0520">NAD</keyword>
<evidence type="ECO:0000256" key="14">
    <source>
        <dbReference type="ARBA" id="ARBA00023027"/>
    </source>
</evidence>
<feature type="compositionally biased region" description="Basic and acidic residues" evidence="21">
    <location>
        <begin position="943"/>
        <end position="964"/>
    </location>
</feature>
<dbReference type="CTD" id="42987"/>
<comment type="pathway">
    <text evidence="4">Cofactor biosynthesis; NAD(+) biosynthesis; deamido-NAD(+) from nicotinate D-ribonucleotide: step 1/1.</text>
</comment>
<evidence type="ECO:0000256" key="13">
    <source>
        <dbReference type="ARBA" id="ARBA00022840"/>
    </source>
</evidence>
<dbReference type="OrthoDB" id="422187at2759"/>
<evidence type="ECO:0000256" key="6">
    <source>
        <dbReference type="ARBA" id="ARBA00011881"/>
    </source>
</evidence>
<feature type="compositionally biased region" description="Polar residues" evidence="21">
    <location>
        <begin position="1058"/>
        <end position="1067"/>
    </location>
</feature>
<evidence type="ECO:0000256" key="10">
    <source>
        <dbReference type="ARBA" id="ARBA00022679"/>
    </source>
</evidence>
<comment type="cofactor">
    <cofactor evidence="1">
        <name>Mg(2+)</name>
        <dbReference type="ChEBI" id="CHEBI:18420"/>
    </cofactor>
</comment>
<dbReference type="GO" id="GO:0005524">
    <property type="term" value="F:ATP binding"/>
    <property type="evidence" value="ECO:0007669"/>
    <property type="project" value="UniProtKB-KW"/>
</dbReference>
<evidence type="ECO:0000256" key="19">
    <source>
        <dbReference type="ARBA" id="ARBA00079369"/>
    </source>
</evidence>
<feature type="compositionally biased region" description="Polar residues" evidence="21">
    <location>
        <begin position="965"/>
        <end position="975"/>
    </location>
</feature>
<evidence type="ECO:0000313" key="23">
    <source>
        <dbReference type="Proteomes" id="UP000515204"/>
    </source>
</evidence>
<evidence type="ECO:0000313" key="24">
    <source>
        <dbReference type="RefSeq" id="XP_014481145.1"/>
    </source>
</evidence>
<evidence type="ECO:0000256" key="7">
    <source>
        <dbReference type="ARBA" id="ARBA00012389"/>
    </source>
</evidence>
<keyword evidence="15" id="KW-0496">Mitochondrion</keyword>
<feature type="compositionally biased region" description="Basic and acidic residues" evidence="21">
    <location>
        <begin position="487"/>
        <end position="503"/>
    </location>
</feature>
<evidence type="ECO:0000256" key="17">
    <source>
        <dbReference type="ARBA" id="ARBA00074013"/>
    </source>
</evidence>
<dbReference type="InterPro" id="IPR004821">
    <property type="entry name" value="Cyt_trans-like"/>
</dbReference>
<evidence type="ECO:0000256" key="2">
    <source>
        <dbReference type="ARBA" id="ARBA00004173"/>
    </source>
</evidence>
<dbReference type="Proteomes" id="UP000515204">
    <property type="component" value="Unplaced"/>
</dbReference>
<comment type="catalytic activity">
    <reaction evidence="16">
        <text>nicotinate beta-D-ribonucleotide + ATP + H(+) = deamido-NAD(+) + diphosphate</text>
        <dbReference type="Rhea" id="RHEA:22860"/>
        <dbReference type="ChEBI" id="CHEBI:15378"/>
        <dbReference type="ChEBI" id="CHEBI:30616"/>
        <dbReference type="ChEBI" id="CHEBI:33019"/>
        <dbReference type="ChEBI" id="CHEBI:57502"/>
        <dbReference type="ChEBI" id="CHEBI:58437"/>
        <dbReference type="EC" id="2.7.7.18"/>
    </reaction>
</comment>
<comment type="subcellular location">
    <subcellularLocation>
        <location evidence="2">Mitochondrion</location>
    </subcellularLocation>
</comment>
<dbReference type="InterPro" id="IPR005248">
    <property type="entry name" value="NadD/NMNAT"/>
</dbReference>
<keyword evidence="11" id="KW-0548">Nucleotidyltransferase</keyword>
<feature type="region of interest" description="Disordered" evidence="21">
    <location>
        <begin position="763"/>
        <end position="831"/>
    </location>
</feature>
<feature type="compositionally biased region" description="Basic and acidic residues" evidence="21">
    <location>
        <begin position="1045"/>
        <end position="1057"/>
    </location>
</feature>
<dbReference type="PANTHER" id="PTHR12039">
    <property type="entry name" value="NICOTINAMIDE MONONUCLEOTIDE ADENYLYLTRANSFERASE"/>
    <property type="match status" value="1"/>
</dbReference>
<evidence type="ECO:0000256" key="12">
    <source>
        <dbReference type="ARBA" id="ARBA00022741"/>
    </source>
</evidence>
<dbReference type="InterPro" id="IPR014729">
    <property type="entry name" value="Rossmann-like_a/b/a_fold"/>
</dbReference>
<evidence type="ECO:0000256" key="20">
    <source>
        <dbReference type="ARBA" id="ARBA00093425"/>
    </source>
</evidence>
<evidence type="ECO:0000259" key="22">
    <source>
        <dbReference type="Pfam" id="PF01467"/>
    </source>
</evidence>
<evidence type="ECO:0000256" key="9">
    <source>
        <dbReference type="ARBA" id="ARBA00022642"/>
    </source>
</evidence>
<organism evidence="23 24">
    <name type="scientific">Dinoponera quadriceps</name>
    <name type="common">South American ant</name>
    <dbReference type="NCBI Taxonomy" id="609295"/>
    <lineage>
        <taxon>Eukaryota</taxon>
        <taxon>Metazoa</taxon>
        <taxon>Ecdysozoa</taxon>
        <taxon>Arthropoda</taxon>
        <taxon>Hexapoda</taxon>
        <taxon>Insecta</taxon>
        <taxon>Pterygota</taxon>
        <taxon>Neoptera</taxon>
        <taxon>Endopterygota</taxon>
        <taxon>Hymenoptera</taxon>
        <taxon>Apocrita</taxon>
        <taxon>Aculeata</taxon>
        <taxon>Formicoidea</taxon>
        <taxon>Formicidae</taxon>
        <taxon>Ponerinae</taxon>
        <taxon>Ponerini</taxon>
        <taxon>Dinoponera</taxon>
    </lineage>
</organism>
<feature type="region of interest" description="Disordered" evidence="21">
    <location>
        <begin position="928"/>
        <end position="993"/>
    </location>
</feature>
<feature type="region of interest" description="Disordered" evidence="21">
    <location>
        <begin position="370"/>
        <end position="400"/>
    </location>
</feature>
<keyword evidence="23" id="KW-1185">Reference proteome</keyword>